<feature type="domain" description="Thioredoxin" evidence="3">
    <location>
        <begin position="60"/>
        <end position="200"/>
    </location>
</feature>
<dbReference type="PANTHER" id="PTHR42852:SF1">
    <property type="entry name" value="THIOREDOXIN-LIKE PROTEIN YNEN"/>
    <property type="match status" value="1"/>
</dbReference>
<dbReference type="CDD" id="cd02966">
    <property type="entry name" value="TlpA_like_family"/>
    <property type="match status" value="1"/>
</dbReference>
<dbReference type="RefSeq" id="WP_152153092.1">
    <property type="nucleotide sequence ID" value="NZ_WEIO01000009.1"/>
</dbReference>
<protein>
    <submittedName>
        <fullName evidence="4">Redoxin domain-containing protein</fullName>
    </submittedName>
</protein>
<evidence type="ECO:0000259" key="3">
    <source>
        <dbReference type="PROSITE" id="PS51352"/>
    </source>
</evidence>
<evidence type="ECO:0000313" key="4">
    <source>
        <dbReference type="EMBL" id="KAB7705256.1"/>
    </source>
</evidence>
<feature type="region of interest" description="Disordered" evidence="2">
    <location>
        <begin position="29"/>
        <end position="59"/>
    </location>
</feature>
<keyword evidence="5" id="KW-1185">Reference proteome</keyword>
<dbReference type="InterPro" id="IPR013766">
    <property type="entry name" value="Thioredoxin_domain"/>
</dbReference>
<dbReference type="GO" id="GO:0016209">
    <property type="term" value="F:antioxidant activity"/>
    <property type="evidence" value="ECO:0007669"/>
    <property type="project" value="InterPro"/>
</dbReference>
<dbReference type="SUPFAM" id="SSF52833">
    <property type="entry name" value="Thioredoxin-like"/>
    <property type="match status" value="1"/>
</dbReference>
<sequence length="200" mass="22574">MNWKVVLAVVIVAFMGVFLYKEYIEETPDSKAETAGSESNAESNSSSEGENQSTDGKYGLLVGQQPPNIQLTTLDNKPFNLTDYKGKTVILNFWATWCPPCKAEMPDMQKFYEKHKNEGVEVVAVNLTSAEKSKDHIQKFIDEYQISFTVPLDPTGATSQQYEVYSIPSSFIIDKEGVIRQHVIGPMSYDWMINEVKKLQ</sequence>
<dbReference type="InterPro" id="IPR050553">
    <property type="entry name" value="Thioredoxin_ResA/DsbE_sf"/>
</dbReference>
<evidence type="ECO:0000256" key="2">
    <source>
        <dbReference type="SAM" id="MobiDB-lite"/>
    </source>
</evidence>
<dbReference type="EMBL" id="WEIO01000009">
    <property type="protein sequence ID" value="KAB7705256.1"/>
    <property type="molecule type" value="Genomic_DNA"/>
</dbReference>
<keyword evidence="1" id="KW-1015">Disulfide bond</keyword>
<dbReference type="InterPro" id="IPR000866">
    <property type="entry name" value="AhpC/TSA"/>
</dbReference>
<dbReference type="Proteomes" id="UP000429595">
    <property type="component" value="Unassembled WGS sequence"/>
</dbReference>
<proteinExistence type="predicted"/>
<dbReference type="GO" id="GO:0016491">
    <property type="term" value="F:oxidoreductase activity"/>
    <property type="evidence" value="ECO:0007669"/>
    <property type="project" value="InterPro"/>
</dbReference>
<dbReference type="PANTHER" id="PTHR42852">
    <property type="entry name" value="THIOL:DISULFIDE INTERCHANGE PROTEIN DSBE"/>
    <property type="match status" value="1"/>
</dbReference>
<dbReference type="Pfam" id="PF00578">
    <property type="entry name" value="AhpC-TSA"/>
    <property type="match status" value="1"/>
</dbReference>
<reference evidence="4 5" key="1">
    <citation type="submission" date="2019-10" db="EMBL/GenBank/DDBJ databases">
        <title>Bacillus aerolatum sp. nov., isolated from bioaerosol of sport playgrounds.</title>
        <authorList>
            <person name="Chen P."/>
            <person name="Zhang G."/>
        </authorList>
    </citation>
    <scope>NUCLEOTIDE SEQUENCE [LARGE SCALE GENOMIC DNA]</scope>
    <source>
        <strain evidence="4 5">CX253</strain>
    </source>
</reference>
<evidence type="ECO:0000256" key="1">
    <source>
        <dbReference type="ARBA" id="ARBA00023157"/>
    </source>
</evidence>
<dbReference type="InterPro" id="IPR017937">
    <property type="entry name" value="Thioredoxin_CS"/>
</dbReference>
<comment type="caution">
    <text evidence="4">The sequence shown here is derived from an EMBL/GenBank/DDBJ whole genome shotgun (WGS) entry which is preliminary data.</text>
</comment>
<dbReference type="PROSITE" id="PS51352">
    <property type="entry name" value="THIOREDOXIN_2"/>
    <property type="match status" value="1"/>
</dbReference>
<accession>A0A6I1FSK6</accession>
<dbReference type="InterPro" id="IPR036249">
    <property type="entry name" value="Thioredoxin-like_sf"/>
</dbReference>
<gene>
    <name evidence="4" type="ORF">F9802_14205</name>
</gene>
<feature type="compositionally biased region" description="Low complexity" evidence="2">
    <location>
        <begin position="33"/>
        <end position="54"/>
    </location>
</feature>
<name>A0A6I1FSK6_9BACI</name>
<evidence type="ECO:0000313" key="5">
    <source>
        <dbReference type="Proteomes" id="UP000429595"/>
    </source>
</evidence>
<organism evidence="4 5">
    <name type="scientific">Bacillus aerolatus</name>
    <dbReference type="NCBI Taxonomy" id="2653354"/>
    <lineage>
        <taxon>Bacteria</taxon>
        <taxon>Bacillati</taxon>
        <taxon>Bacillota</taxon>
        <taxon>Bacilli</taxon>
        <taxon>Bacillales</taxon>
        <taxon>Bacillaceae</taxon>
        <taxon>Bacillus</taxon>
    </lineage>
</organism>
<dbReference type="PROSITE" id="PS00194">
    <property type="entry name" value="THIOREDOXIN_1"/>
    <property type="match status" value="1"/>
</dbReference>
<dbReference type="Gene3D" id="3.40.30.10">
    <property type="entry name" value="Glutaredoxin"/>
    <property type="match status" value="1"/>
</dbReference>
<dbReference type="AlphaFoldDB" id="A0A6I1FSK6"/>